<evidence type="ECO:0000313" key="1">
    <source>
        <dbReference type="EMBL" id="ETV81508.1"/>
    </source>
</evidence>
<gene>
    <name evidence="1" type="ORF">H257_06008</name>
</gene>
<name>W4GRJ1_APHAT</name>
<dbReference type="GeneID" id="20808004"/>
<accession>W4GRJ1</accession>
<organism evidence="1">
    <name type="scientific">Aphanomyces astaci</name>
    <name type="common">Crayfish plague agent</name>
    <dbReference type="NCBI Taxonomy" id="112090"/>
    <lineage>
        <taxon>Eukaryota</taxon>
        <taxon>Sar</taxon>
        <taxon>Stramenopiles</taxon>
        <taxon>Oomycota</taxon>
        <taxon>Saprolegniomycetes</taxon>
        <taxon>Saprolegniales</taxon>
        <taxon>Verrucalvaceae</taxon>
        <taxon>Aphanomyces</taxon>
    </lineage>
</organism>
<reference evidence="1" key="1">
    <citation type="submission" date="2013-12" db="EMBL/GenBank/DDBJ databases">
        <title>The Genome Sequence of Aphanomyces astaci APO3.</title>
        <authorList>
            <consortium name="The Broad Institute Genomics Platform"/>
            <person name="Russ C."/>
            <person name="Tyler B."/>
            <person name="van West P."/>
            <person name="Dieguez-Uribeondo J."/>
            <person name="Young S.K."/>
            <person name="Zeng Q."/>
            <person name="Gargeya S."/>
            <person name="Fitzgerald M."/>
            <person name="Abouelleil A."/>
            <person name="Alvarado L."/>
            <person name="Chapman S.B."/>
            <person name="Gainer-Dewar J."/>
            <person name="Goldberg J."/>
            <person name="Griggs A."/>
            <person name="Gujja S."/>
            <person name="Hansen M."/>
            <person name="Howarth C."/>
            <person name="Imamovic A."/>
            <person name="Ireland A."/>
            <person name="Larimer J."/>
            <person name="McCowan C."/>
            <person name="Murphy C."/>
            <person name="Pearson M."/>
            <person name="Poon T.W."/>
            <person name="Priest M."/>
            <person name="Roberts A."/>
            <person name="Saif S."/>
            <person name="Shea T."/>
            <person name="Sykes S."/>
            <person name="Wortman J."/>
            <person name="Nusbaum C."/>
            <person name="Birren B."/>
        </authorList>
    </citation>
    <scope>NUCLEOTIDE SEQUENCE [LARGE SCALE GENOMIC DNA]</scope>
    <source>
        <strain evidence="1">APO3</strain>
    </source>
</reference>
<protein>
    <submittedName>
        <fullName evidence="1">Uncharacterized protein</fullName>
    </submittedName>
</protein>
<dbReference type="RefSeq" id="XP_009829366.1">
    <property type="nucleotide sequence ID" value="XM_009831064.1"/>
</dbReference>
<dbReference type="VEuPathDB" id="FungiDB:H257_06008"/>
<sequence length="56" mass="6620">MQRERLTVAFPEHFRCHITTKCHHIVTAVSDALDETFQQQMPKHQSSLWGRLSQEK</sequence>
<dbReference type="AlphaFoldDB" id="W4GRJ1"/>
<dbReference type="EMBL" id="KI913124">
    <property type="protein sequence ID" value="ETV81508.1"/>
    <property type="molecule type" value="Genomic_DNA"/>
</dbReference>
<proteinExistence type="predicted"/>